<keyword evidence="4" id="KW-0408">Iron</keyword>
<dbReference type="PANTHER" id="PTHR43498:SF1">
    <property type="entry name" value="COB--COM HETERODISULFIDE REDUCTASE IRON-SULFUR SUBUNIT A"/>
    <property type="match status" value="1"/>
</dbReference>
<keyword evidence="2" id="KW-0479">Metal-binding</keyword>
<dbReference type="Pfam" id="PF12831">
    <property type="entry name" value="FAD_oxidored"/>
    <property type="match status" value="1"/>
</dbReference>
<evidence type="ECO:0000256" key="1">
    <source>
        <dbReference type="ARBA" id="ARBA00022485"/>
    </source>
</evidence>
<dbReference type="OrthoDB" id="9777740at2"/>
<dbReference type="PANTHER" id="PTHR43498">
    <property type="entry name" value="FERREDOXIN:COB-COM HETERODISULFIDE REDUCTASE SUBUNIT A"/>
    <property type="match status" value="1"/>
</dbReference>
<dbReference type="Gene3D" id="3.50.50.60">
    <property type="entry name" value="FAD/NAD(P)-binding domain"/>
    <property type="match status" value="1"/>
</dbReference>
<reference evidence="6 7" key="1">
    <citation type="submission" date="2015-11" db="EMBL/GenBank/DDBJ databases">
        <title>Draft Genome Sequence of the Strain BR 10423 (Rhizobium sp.) isolated from nodules of Mimosa pudica.</title>
        <authorList>
            <person name="Barauna A.C."/>
            <person name="Zilli J.E."/>
            <person name="Simoes-Araujo J.L."/>
            <person name="Reis V.M."/>
            <person name="James E.K."/>
            <person name="Reis F.B.Jr."/>
            <person name="Rouws L.F."/>
            <person name="Passos S.R."/>
            <person name="Gois S.R."/>
        </authorList>
    </citation>
    <scope>NUCLEOTIDE SEQUENCE [LARGE SCALE GENOMIC DNA]</scope>
    <source>
        <strain evidence="6 7">BR10423</strain>
    </source>
</reference>
<dbReference type="AlphaFoldDB" id="A0A109JUL6"/>
<keyword evidence="5" id="KW-0411">Iron-sulfur</keyword>
<evidence type="ECO:0000256" key="5">
    <source>
        <dbReference type="ARBA" id="ARBA00023014"/>
    </source>
</evidence>
<name>A0A109JUL6_9HYPH</name>
<evidence type="ECO:0008006" key="8">
    <source>
        <dbReference type="Google" id="ProtNLM"/>
    </source>
</evidence>
<dbReference type="RefSeq" id="WP_037076255.1">
    <property type="nucleotide sequence ID" value="NZ_LNCD01000055.1"/>
</dbReference>
<dbReference type="Proteomes" id="UP000068164">
    <property type="component" value="Unassembled WGS sequence"/>
</dbReference>
<dbReference type="GO" id="GO:0016491">
    <property type="term" value="F:oxidoreductase activity"/>
    <property type="evidence" value="ECO:0007669"/>
    <property type="project" value="UniProtKB-KW"/>
</dbReference>
<accession>A0A109JUL6</accession>
<evidence type="ECO:0000313" key="7">
    <source>
        <dbReference type="Proteomes" id="UP000068164"/>
    </source>
</evidence>
<dbReference type="InterPro" id="IPR036188">
    <property type="entry name" value="FAD/NAD-bd_sf"/>
</dbReference>
<dbReference type="GO" id="GO:0051539">
    <property type="term" value="F:4 iron, 4 sulfur cluster binding"/>
    <property type="evidence" value="ECO:0007669"/>
    <property type="project" value="UniProtKB-KW"/>
</dbReference>
<proteinExistence type="predicted"/>
<dbReference type="GO" id="GO:0046872">
    <property type="term" value="F:metal ion binding"/>
    <property type="evidence" value="ECO:0007669"/>
    <property type="project" value="UniProtKB-KW"/>
</dbReference>
<gene>
    <name evidence="6" type="ORF">AS026_37910</name>
</gene>
<evidence type="ECO:0000313" key="6">
    <source>
        <dbReference type="EMBL" id="KWV55154.1"/>
    </source>
</evidence>
<dbReference type="SUPFAM" id="SSF51905">
    <property type="entry name" value="FAD/NAD(P)-binding domain"/>
    <property type="match status" value="1"/>
</dbReference>
<evidence type="ECO:0000256" key="2">
    <source>
        <dbReference type="ARBA" id="ARBA00022723"/>
    </source>
</evidence>
<evidence type="ECO:0000256" key="4">
    <source>
        <dbReference type="ARBA" id="ARBA00023004"/>
    </source>
</evidence>
<sequence>MRYEVTRSRYDLNYDVVVVGAGSAGIAAAASASRAGSKTLLIERYGFAGGAATTSSVLAYCGLYANSEEARPVVAGIATEILDELRKLSVPANPVRLKTTGNWIVPLNPEALKIALDRSVMNAGVAVFFHTVVSGVEVFEGRVRSVDVSGHFGRIRIAAHAFVDASGEGDLCFSADRGLFAPQTKVQPASFPIRLGGVRSDWALDRSLFKTAIAKYNAASPAIAARENGGVQLRIPGSCEIWWMALDLETDPCDVGDFSLAEMKSRECGWHLVECLKETDSTTFKDCYVASTGPQIGIRESRRPRTLAKVAARDILEAFVPDDTVALGGWPMEIHHAPGVQEYIPVGGAGYFGIPIGAIRTPIENLLVAGRLTGADDQAYGSIRVMGTAFATGQAAGVAAAMLRPETTNIDFANLRMQLASQGALVDLDELRGA</sequence>
<evidence type="ECO:0000256" key="3">
    <source>
        <dbReference type="ARBA" id="ARBA00023002"/>
    </source>
</evidence>
<keyword evidence="1" id="KW-0004">4Fe-4S</keyword>
<dbReference type="EMBL" id="LNCD01000055">
    <property type="protein sequence ID" value="KWV55154.1"/>
    <property type="molecule type" value="Genomic_DNA"/>
</dbReference>
<organism evidence="6 7">
    <name type="scientific">Rhizobium altiplani</name>
    <dbReference type="NCBI Taxonomy" id="1864509"/>
    <lineage>
        <taxon>Bacteria</taxon>
        <taxon>Pseudomonadati</taxon>
        <taxon>Pseudomonadota</taxon>
        <taxon>Alphaproteobacteria</taxon>
        <taxon>Hyphomicrobiales</taxon>
        <taxon>Rhizobiaceae</taxon>
        <taxon>Rhizobium/Agrobacterium group</taxon>
        <taxon>Rhizobium</taxon>
    </lineage>
</organism>
<comment type="caution">
    <text evidence="6">The sequence shown here is derived from an EMBL/GenBank/DDBJ whole genome shotgun (WGS) entry which is preliminary data.</text>
</comment>
<keyword evidence="7" id="KW-1185">Reference proteome</keyword>
<dbReference type="InterPro" id="IPR039650">
    <property type="entry name" value="HdrA-like"/>
</dbReference>
<protein>
    <recommendedName>
        <fullName evidence="8">FAD-dependent oxidoreductase</fullName>
    </recommendedName>
</protein>
<keyword evidence="3" id="KW-0560">Oxidoreductase</keyword>